<feature type="transmembrane region" description="Helical" evidence="4">
    <location>
        <begin position="41"/>
        <end position="59"/>
    </location>
</feature>
<dbReference type="STRING" id="663.BAU10_16395"/>
<dbReference type="Proteomes" id="UP000565155">
    <property type="component" value="Unassembled WGS sequence"/>
</dbReference>
<comment type="cofactor">
    <cofactor evidence="1">
        <name>Mg(2+)</name>
        <dbReference type="ChEBI" id="CHEBI:18420"/>
    </cofactor>
</comment>
<dbReference type="Gene3D" id="3.30.70.270">
    <property type="match status" value="1"/>
</dbReference>
<evidence type="ECO:0000313" key="11">
    <source>
        <dbReference type="Proteomes" id="UP000714625"/>
    </source>
</evidence>
<accession>A0A0H0YC07</accession>
<dbReference type="SUPFAM" id="SSF55073">
    <property type="entry name" value="Nucleotide cyclase"/>
    <property type="match status" value="1"/>
</dbReference>
<dbReference type="SMART" id="SM00267">
    <property type="entry name" value="GGDEF"/>
    <property type="match status" value="1"/>
</dbReference>
<dbReference type="CDD" id="cd01949">
    <property type="entry name" value="GGDEF"/>
    <property type="match status" value="1"/>
</dbReference>
<dbReference type="InterPro" id="IPR000160">
    <property type="entry name" value="GGDEF_dom"/>
</dbReference>
<dbReference type="GO" id="GO:0052621">
    <property type="term" value="F:diguanylate cyclase activity"/>
    <property type="evidence" value="ECO:0007669"/>
    <property type="project" value="UniProtKB-EC"/>
</dbReference>
<organism evidence="6 11">
    <name type="scientific">Vibrio alginolyticus</name>
    <dbReference type="NCBI Taxonomy" id="663"/>
    <lineage>
        <taxon>Bacteria</taxon>
        <taxon>Pseudomonadati</taxon>
        <taxon>Pseudomonadota</taxon>
        <taxon>Gammaproteobacteria</taxon>
        <taxon>Vibrionales</taxon>
        <taxon>Vibrionaceae</taxon>
        <taxon>Vibrio</taxon>
    </lineage>
</organism>
<feature type="transmembrane region" description="Helical" evidence="4">
    <location>
        <begin position="157"/>
        <end position="178"/>
    </location>
</feature>
<dbReference type="InterPro" id="IPR050469">
    <property type="entry name" value="Diguanylate_Cyclase"/>
</dbReference>
<dbReference type="Proteomes" id="UP000054316">
    <property type="component" value="Unassembled WGS sequence"/>
</dbReference>
<dbReference type="EMBL" id="LOSN02000002">
    <property type="protein sequence ID" value="PNP19861.1"/>
    <property type="molecule type" value="Genomic_DNA"/>
</dbReference>
<dbReference type="Pfam" id="PF00990">
    <property type="entry name" value="GGDEF"/>
    <property type="match status" value="1"/>
</dbReference>
<dbReference type="GO" id="GO:0005886">
    <property type="term" value="C:plasma membrane"/>
    <property type="evidence" value="ECO:0007669"/>
    <property type="project" value="TreeGrafter"/>
</dbReference>
<feature type="transmembrane region" description="Helical" evidence="4">
    <location>
        <begin position="96"/>
        <end position="114"/>
    </location>
</feature>
<comment type="caution">
    <text evidence="6">The sequence shown here is derived from an EMBL/GenBank/DDBJ whole genome shotgun (WGS) entry which is preliminary data.</text>
</comment>
<dbReference type="PANTHER" id="PTHR45138:SF9">
    <property type="entry name" value="DIGUANYLATE CYCLASE DGCM-RELATED"/>
    <property type="match status" value="1"/>
</dbReference>
<dbReference type="RefSeq" id="WP_005374203.1">
    <property type="nucleotide sequence ID" value="NZ_BTGI01000001.1"/>
</dbReference>
<dbReference type="OrthoDB" id="9803824at2"/>
<dbReference type="InterPro" id="IPR043128">
    <property type="entry name" value="Rev_trsase/Diguanyl_cyclase"/>
</dbReference>
<dbReference type="EMBL" id="JABCMA010000009">
    <property type="protein sequence ID" value="NMR74091.1"/>
    <property type="molecule type" value="Genomic_DNA"/>
</dbReference>
<dbReference type="GO" id="GO:0043709">
    <property type="term" value="P:cell adhesion involved in single-species biofilm formation"/>
    <property type="evidence" value="ECO:0007669"/>
    <property type="project" value="TreeGrafter"/>
</dbReference>
<evidence type="ECO:0000256" key="1">
    <source>
        <dbReference type="ARBA" id="ARBA00001946"/>
    </source>
</evidence>
<evidence type="ECO:0000256" key="2">
    <source>
        <dbReference type="ARBA" id="ARBA00012528"/>
    </source>
</evidence>
<reference evidence="6" key="2">
    <citation type="submission" date="2019-11" db="EMBL/GenBank/DDBJ databases">
        <authorList>
            <consortium name="PulseNet: The National Subtyping Network for Foodborne Disease Surveillance"/>
            <person name="Tarr C.L."/>
            <person name="Trees E."/>
            <person name="Katz L.S."/>
            <person name="Carleton-Romer H.A."/>
            <person name="Stroika S."/>
            <person name="Kucerova Z."/>
            <person name="Roache K.F."/>
            <person name="Sabol A.L."/>
            <person name="Besser J."/>
            <person name="Gerner-Smidt P."/>
        </authorList>
    </citation>
    <scope>NUCLEOTIDE SEQUENCE</scope>
    <source>
        <strain evidence="6">PNUSAV001129</strain>
    </source>
</reference>
<keyword evidence="4" id="KW-1133">Transmembrane helix</keyword>
<name>A0A0H0YC07_VIBAL</name>
<sequence>MDNQYLDIRTLNFIVILFSCIYSISLLCYQYTQGRVKGLKTFSISLLFIGLGPFLLGFRGSAPDWLTIVIANTLILVGFLLTLYSVSIFRQYPLKLAHCLTLLTPVFSGSFYYFTFHDPSIKSRIIYLSMYICIVTFFSGVAMLKGTQKDLKLPVKAMAYSFFGFSFFMGFRALWSTFSGELPSFMVAGLIHQLTFLFSICLIVALSFSMLWLINGRLVQSINDLSHLDALTGLYNRRAMEEIVPNLVSKAHKKSQAISIIMTDVDKFKAINDHYGHTVGDSVMATISTIFKKHLPESACIVRFGGDEFMIVLLEKAQQAKIVAEQIRLAVETETALQSFKTEVTMSFGISQLSEGQSLQEALAEADEALYSSKHTGRNLVTLFGEGKDLNYKFVPAPAKSA</sequence>
<proteinExistence type="predicted"/>
<dbReference type="GO" id="GO:1902201">
    <property type="term" value="P:negative regulation of bacterial-type flagellum-dependent cell motility"/>
    <property type="evidence" value="ECO:0007669"/>
    <property type="project" value="TreeGrafter"/>
</dbReference>
<dbReference type="PANTHER" id="PTHR45138">
    <property type="entry name" value="REGULATORY COMPONENTS OF SENSORY TRANSDUCTION SYSTEM"/>
    <property type="match status" value="1"/>
</dbReference>
<evidence type="ECO:0000313" key="10">
    <source>
        <dbReference type="Proteomes" id="UP000565155"/>
    </source>
</evidence>
<evidence type="ECO:0000313" key="7">
    <source>
        <dbReference type="EMBL" id="NMR74091.1"/>
    </source>
</evidence>
<feature type="transmembrane region" description="Helical" evidence="4">
    <location>
        <begin position="12"/>
        <end position="29"/>
    </location>
</feature>
<dbReference type="Proteomes" id="UP000714625">
    <property type="component" value="Unassembled WGS sequence"/>
</dbReference>
<evidence type="ECO:0000256" key="4">
    <source>
        <dbReference type="SAM" id="Phobius"/>
    </source>
</evidence>
<dbReference type="GeneID" id="75165637"/>
<dbReference type="NCBIfam" id="TIGR00254">
    <property type="entry name" value="GGDEF"/>
    <property type="match status" value="1"/>
</dbReference>
<dbReference type="FunFam" id="3.30.70.270:FF:000001">
    <property type="entry name" value="Diguanylate cyclase domain protein"/>
    <property type="match status" value="1"/>
</dbReference>
<protein>
    <recommendedName>
        <fullName evidence="2">diguanylate cyclase</fullName>
        <ecNumber evidence="2">2.7.7.65</ecNumber>
    </recommendedName>
</protein>
<comment type="catalytic activity">
    <reaction evidence="3">
        <text>2 GTP = 3',3'-c-di-GMP + 2 diphosphate</text>
        <dbReference type="Rhea" id="RHEA:24898"/>
        <dbReference type="ChEBI" id="CHEBI:33019"/>
        <dbReference type="ChEBI" id="CHEBI:37565"/>
        <dbReference type="ChEBI" id="CHEBI:58805"/>
        <dbReference type="EC" id="2.7.7.65"/>
    </reaction>
</comment>
<dbReference type="AlphaFoldDB" id="A0A0H0YC07"/>
<evidence type="ECO:0000256" key="3">
    <source>
        <dbReference type="ARBA" id="ARBA00034247"/>
    </source>
</evidence>
<dbReference type="EC" id="2.7.7.65" evidence="2"/>
<reference evidence="7 10" key="3">
    <citation type="submission" date="2020-04" db="EMBL/GenBank/DDBJ databases">
        <title>Whole-genome sequencing of Vibrio spp. from China reveals different genetic environments of blaCTX-M-14 among diverse lineages.</title>
        <authorList>
            <person name="Zheng Z."/>
            <person name="Ye L."/>
            <person name="Chen S."/>
        </authorList>
    </citation>
    <scope>NUCLEOTIDE SEQUENCE [LARGE SCALE GENOMIC DNA]</scope>
    <source>
        <strain evidence="7 10">Vb1636</strain>
    </source>
</reference>
<gene>
    <name evidence="8" type="ORF">AL553_019620</name>
    <name evidence="6" type="ORF">GHY86_12815</name>
    <name evidence="7" type="ORF">HKB35_10710</name>
</gene>
<keyword evidence="9" id="KW-1185">Reference proteome</keyword>
<dbReference type="InterPro" id="IPR029787">
    <property type="entry name" value="Nucleotide_cyclase"/>
</dbReference>
<feature type="transmembrane region" description="Helical" evidence="4">
    <location>
        <begin position="65"/>
        <end position="84"/>
    </location>
</feature>
<keyword evidence="4" id="KW-0812">Transmembrane</keyword>
<evidence type="ECO:0000259" key="5">
    <source>
        <dbReference type="PROSITE" id="PS50887"/>
    </source>
</evidence>
<feature type="transmembrane region" description="Helical" evidence="4">
    <location>
        <begin position="190"/>
        <end position="214"/>
    </location>
</feature>
<evidence type="ECO:0000313" key="8">
    <source>
        <dbReference type="EMBL" id="PNP19861.1"/>
    </source>
</evidence>
<evidence type="ECO:0000313" key="9">
    <source>
        <dbReference type="Proteomes" id="UP000054316"/>
    </source>
</evidence>
<keyword evidence="4" id="KW-0472">Membrane</keyword>
<feature type="transmembrane region" description="Helical" evidence="4">
    <location>
        <begin position="126"/>
        <end position="145"/>
    </location>
</feature>
<evidence type="ECO:0000313" key="6">
    <source>
        <dbReference type="EMBL" id="EGQ9136021.1"/>
    </source>
</evidence>
<dbReference type="eggNOG" id="COG3706">
    <property type="taxonomic scope" value="Bacteria"/>
</dbReference>
<reference evidence="8 9" key="1">
    <citation type="submission" date="2017-12" db="EMBL/GenBank/DDBJ databases">
        <title>FDA dAtabase for Regulatory Grade micrObial Sequences (FDA-ARGOS): Supporting development and validation of Infectious Disease Dx tests.</title>
        <authorList>
            <person name="Hoffmann M."/>
            <person name="Allard M."/>
            <person name="Evans P."/>
            <person name="Brown E."/>
            <person name="Tallon L.J."/>
            <person name="Sadzewicz L."/>
            <person name="Sengamalay N."/>
            <person name="Ott S."/>
            <person name="Godinez A."/>
            <person name="Nagaraj S."/>
            <person name="Vavikolanu K."/>
            <person name="Aluvathingal J."/>
            <person name="Nadendla S."/>
            <person name="Hobson J."/>
            <person name="Sichtig H."/>
        </authorList>
    </citation>
    <scope>NUCLEOTIDE SEQUENCE [LARGE SCALE GENOMIC DNA]</scope>
    <source>
        <strain evidence="9">ATCC 17749</strain>
        <strain evidence="8">FDAARGOS_97</strain>
    </source>
</reference>
<dbReference type="EMBL" id="AAXMUW010000023">
    <property type="protein sequence ID" value="EGQ9136021.1"/>
    <property type="molecule type" value="Genomic_DNA"/>
</dbReference>
<dbReference type="PROSITE" id="PS50887">
    <property type="entry name" value="GGDEF"/>
    <property type="match status" value="1"/>
</dbReference>
<feature type="domain" description="GGDEF" evidence="5">
    <location>
        <begin position="256"/>
        <end position="386"/>
    </location>
</feature>